<feature type="domain" description="Nucleoside diphosphate kinase-like" evidence="9">
    <location>
        <begin position="1"/>
        <end position="82"/>
    </location>
</feature>
<dbReference type="GO" id="GO:0005524">
    <property type="term" value="F:ATP binding"/>
    <property type="evidence" value="ECO:0007669"/>
    <property type="project" value="UniProtKB-KW"/>
</dbReference>
<evidence type="ECO:0000256" key="6">
    <source>
        <dbReference type="ARBA" id="ARBA00022840"/>
    </source>
</evidence>
<dbReference type="Proteomes" id="UP000075244">
    <property type="component" value="Chromosome I"/>
</dbReference>
<keyword evidence="3" id="KW-0479">Metal-binding</keyword>
<dbReference type="Pfam" id="PF00334">
    <property type="entry name" value="NDK"/>
    <property type="match status" value="1"/>
</dbReference>
<keyword evidence="11" id="KW-1185">Reference proteome</keyword>
<evidence type="ECO:0000259" key="9">
    <source>
        <dbReference type="SMART" id="SM00562"/>
    </source>
</evidence>
<reference evidence="11" key="1">
    <citation type="submission" date="2016-01" db="EMBL/GenBank/DDBJ databases">
        <authorList>
            <person name="Husnik F."/>
        </authorList>
    </citation>
    <scope>NUCLEOTIDE SEQUENCE [LARGE SCALE GENOMIC DNA]</scope>
</reference>
<dbReference type="SMART" id="SM00562">
    <property type="entry name" value="NDK"/>
    <property type="match status" value="1"/>
</dbReference>
<keyword evidence="2 10" id="KW-0808">Transferase</keyword>
<dbReference type="EMBL" id="LN998830">
    <property type="protein sequence ID" value="CUX76544.1"/>
    <property type="molecule type" value="Genomic_DNA"/>
</dbReference>
<evidence type="ECO:0000256" key="7">
    <source>
        <dbReference type="ARBA" id="ARBA00022842"/>
    </source>
</evidence>
<accession>A0A143WMY4</accession>
<evidence type="ECO:0000256" key="3">
    <source>
        <dbReference type="ARBA" id="ARBA00022723"/>
    </source>
</evidence>
<dbReference type="PANTHER" id="PTHR46956:SF1">
    <property type="entry name" value="NUCLEOSIDE DIPHOSPHATE KINASE 6"/>
    <property type="match status" value="1"/>
</dbReference>
<dbReference type="Gene3D" id="3.30.70.141">
    <property type="entry name" value="Nucleoside diphosphate kinase-like domain"/>
    <property type="match status" value="1"/>
</dbReference>
<dbReference type="SUPFAM" id="SSF54919">
    <property type="entry name" value="Nucleoside diphosphate kinase, NDK"/>
    <property type="match status" value="1"/>
</dbReference>
<evidence type="ECO:0000256" key="2">
    <source>
        <dbReference type="ARBA" id="ARBA00022679"/>
    </source>
</evidence>
<dbReference type="GO" id="GO:0004550">
    <property type="term" value="F:nucleoside diphosphate kinase activity"/>
    <property type="evidence" value="ECO:0007669"/>
    <property type="project" value="UniProtKB-EC"/>
</dbReference>
<comment type="cofactor">
    <cofactor evidence="1">
        <name>Mg(2+)</name>
        <dbReference type="ChEBI" id="CHEBI:18420"/>
    </cofactor>
</comment>
<dbReference type="GO" id="GO:0046872">
    <property type="term" value="F:metal ion binding"/>
    <property type="evidence" value="ECO:0007669"/>
    <property type="project" value="UniProtKB-KW"/>
</dbReference>
<dbReference type="InterPro" id="IPR036850">
    <property type="entry name" value="NDK-like_dom_sf"/>
</dbReference>
<dbReference type="EC" id="2.7.4.6" evidence="10"/>
<keyword evidence="4" id="KW-0547">Nucleotide-binding</keyword>
<comment type="similarity">
    <text evidence="8">Belongs to the NDK family.</text>
</comment>
<dbReference type="AlphaFoldDB" id="A0A143WMY4"/>
<organism evidence="10 11">
    <name type="scientific">Tremblaya princeps</name>
    <dbReference type="NCBI Taxonomy" id="189385"/>
    <lineage>
        <taxon>Bacteria</taxon>
        <taxon>Pseudomonadati</taxon>
        <taxon>Pseudomonadota</taxon>
        <taxon>Betaproteobacteria</taxon>
        <taxon>Candidatus Tremblayella</taxon>
    </lineage>
</organism>
<proteinExistence type="inferred from homology"/>
<keyword evidence="5 10" id="KW-0418">Kinase</keyword>
<gene>
    <name evidence="10" type="primary">ndk</name>
    <name evidence="10" type="ORF">PLON_TP00113</name>
</gene>
<dbReference type="PATRIC" id="fig|189385.5.peg.146"/>
<keyword evidence="6" id="KW-0067">ATP-binding</keyword>
<sequence length="84" mass="9435">MMRACRPFFDRLKEIMTSGLVVQVLCFARLVRRHRELIGSTRPCYADACSIRRRFGTSAEANAIHSSDSTAAAYRSLSVVLALR</sequence>
<evidence type="ECO:0000313" key="11">
    <source>
        <dbReference type="Proteomes" id="UP000075244"/>
    </source>
</evidence>
<comment type="caution">
    <text evidence="8">Lacks conserved residue(s) required for the propagation of feature annotation.</text>
</comment>
<evidence type="ECO:0000256" key="5">
    <source>
        <dbReference type="ARBA" id="ARBA00022777"/>
    </source>
</evidence>
<evidence type="ECO:0000313" key="10">
    <source>
        <dbReference type="EMBL" id="CUX76544.1"/>
    </source>
</evidence>
<keyword evidence="7" id="KW-0460">Magnesium</keyword>
<protein>
    <submittedName>
        <fullName evidence="10">Nucleoside diphosphate kinase</fullName>
        <ecNumber evidence="10">2.7.4.6</ecNumber>
    </submittedName>
</protein>
<dbReference type="InterPro" id="IPR037994">
    <property type="entry name" value="NDPk6"/>
</dbReference>
<evidence type="ECO:0000256" key="1">
    <source>
        <dbReference type="ARBA" id="ARBA00001946"/>
    </source>
</evidence>
<dbReference type="PROSITE" id="PS51374">
    <property type="entry name" value="NDPK_LIKE"/>
    <property type="match status" value="1"/>
</dbReference>
<dbReference type="PANTHER" id="PTHR46956">
    <property type="entry name" value="NUCLEOSIDE DIPHOSPHATE KINASE 6"/>
    <property type="match status" value="1"/>
</dbReference>
<dbReference type="InterPro" id="IPR034907">
    <property type="entry name" value="NDK-like_dom"/>
</dbReference>
<name>A0A143WMY4_TREPR</name>
<evidence type="ECO:0000256" key="4">
    <source>
        <dbReference type="ARBA" id="ARBA00022741"/>
    </source>
</evidence>
<evidence type="ECO:0000256" key="8">
    <source>
        <dbReference type="PROSITE-ProRule" id="PRU00706"/>
    </source>
</evidence>